<dbReference type="RefSeq" id="XP_002505121.1">
    <property type="nucleotide sequence ID" value="XM_002505075.1"/>
</dbReference>
<keyword evidence="4" id="KW-0479">Metal-binding</keyword>
<reference evidence="10 11" key="1">
    <citation type="journal article" date="2009" name="Science">
        <title>Green evolution and dynamic adaptations revealed by genomes of the marine picoeukaryotes Micromonas.</title>
        <authorList>
            <person name="Worden A.Z."/>
            <person name="Lee J.H."/>
            <person name="Mock T."/>
            <person name="Rouze P."/>
            <person name="Simmons M.P."/>
            <person name="Aerts A.L."/>
            <person name="Allen A.E."/>
            <person name="Cuvelier M.L."/>
            <person name="Derelle E."/>
            <person name="Everett M.V."/>
            <person name="Foulon E."/>
            <person name="Grimwood J."/>
            <person name="Gundlach H."/>
            <person name="Henrissat B."/>
            <person name="Napoli C."/>
            <person name="McDonald S.M."/>
            <person name="Parker M.S."/>
            <person name="Rombauts S."/>
            <person name="Salamov A."/>
            <person name="Von Dassow P."/>
            <person name="Badger J.H."/>
            <person name="Coutinho P.M."/>
            <person name="Demir E."/>
            <person name="Dubchak I."/>
            <person name="Gentemann C."/>
            <person name="Eikrem W."/>
            <person name="Gready J.E."/>
            <person name="John U."/>
            <person name="Lanier W."/>
            <person name="Lindquist E.A."/>
            <person name="Lucas S."/>
            <person name="Mayer K.F."/>
            <person name="Moreau H."/>
            <person name="Not F."/>
            <person name="Otillar R."/>
            <person name="Panaud O."/>
            <person name="Pangilinan J."/>
            <person name="Paulsen I."/>
            <person name="Piegu B."/>
            <person name="Poliakov A."/>
            <person name="Robbens S."/>
            <person name="Schmutz J."/>
            <person name="Toulza E."/>
            <person name="Wyss T."/>
            <person name="Zelensky A."/>
            <person name="Zhou K."/>
            <person name="Armbrust E.V."/>
            <person name="Bhattacharya D."/>
            <person name="Goodenough U.W."/>
            <person name="Van de Peer Y."/>
            <person name="Grigoriev I.V."/>
        </authorList>
    </citation>
    <scope>NUCLEOTIDE SEQUENCE [LARGE SCALE GENOMIC DNA]</scope>
    <source>
        <strain evidence="11">RCC299 / NOUM17</strain>
    </source>
</reference>
<evidence type="ECO:0000256" key="1">
    <source>
        <dbReference type="ARBA" id="ARBA00000900"/>
    </source>
</evidence>
<dbReference type="GO" id="GO:0006511">
    <property type="term" value="P:ubiquitin-dependent protein catabolic process"/>
    <property type="evidence" value="ECO:0007669"/>
    <property type="project" value="TreeGrafter"/>
</dbReference>
<dbReference type="KEGG" id="mis:MICPUN_62302"/>
<keyword evidence="11" id="KW-1185">Reference proteome</keyword>
<dbReference type="OrthoDB" id="21204at2759"/>
<dbReference type="InterPro" id="IPR051834">
    <property type="entry name" value="RING_finger_E3_ligase"/>
</dbReference>
<evidence type="ECO:0000256" key="2">
    <source>
        <dbReference type="ARBA" id="ARBA00012483"/>
    </source>
</evidence>
<dbReference type="GO" id="GO:0005634">
    <property type="term" value="C:nucleus"/>
    <property type="evidence" value="ECO:0007669"/>
    <property type="project" value="TreeGrafter"/>
</dbReference>
<feature type="domain" description="RING-type" evidence="9">
    <location>
        <begin position="195"/>
        <end position="237"/>
    </location>
</feature>
<evidence type="ECO:0000313" key="10">
    <source>
        <dbReference type="EMBL" id="ACO66379.1"/>
    </source>
</evidence>
<sequence length="251" mass="26696">MEPEATEAPDPAPGEPGETQWLWCHDCRRHLAAGPDHDPDAPACPSCRGAFVEYAEEYQPPDPARQAEEALRQHMAQIASQFSNILPGIQVSVGMGPDGAQGGQGAAGFGFVGGGQGGFRAPEAFMPMMQQLFQPGGAQVSAARLFEDFLNGIGQDINIAELDTRTFHNPAPPEVVAALPKVPMPAPEHGESTACSICLADIAVGETCYELPCSHRFHGESCILEWLKTKDSCPVCRRKLTATEGNDAGTN</sequence>
<gene>
    <name evidence="10" type="ORF">MICPUN_62302</name>
</gene>
<evidence type="ECO:0000256" key="6">
    <source>
        <dbReference type="ARBA" id="ARBA00022786"/>
    </source>
</evidence>
<dbReference type="AlphaFoldDB" id="C1EDK4"/>
<evidence type="ECO:0000256" key="8">
    <source>
        <dbReference type="PROSITE-ProRule" id="PRU00175"/>
    </source>
</evidence>
<keyword evidence="5 8" id="KW-0863">Zinc-finger</keyword>
<accession>C1EDK4</accession>
<dbReference type="InterPro" id="IPR001841">
    <property type="entry name" value="Znf_RING"/>
</dbReference>
<dbReference type="InParanoid" id="C1EDK4"/>
<evidence type="ECO:0000259" key="9">
    <source>
        <dbReference type="PROSITE" id="PS50089"/>
    </source>
</evidence>
<dbReference type="SUPFAM" id="SSF57850">
    <property type="entry name" value="RING/U-box"/>
    <property type="match status" value="1"/>
</dbReference>
<protein>
    <recommendedName>
        <fullName evidence="2">RING-type E3 ubiquitin transferase</fullName>
        <ecNumber evidence="2">2.3.2.27</ecNumber>
    </recommendedName>
</protein>
<dbReference type="GO" id="GO:0061630">
    <property type="term" value="F:ubiquitin protein ligase activity"/>
    <property type="evidence" value="ECO:0007669"/>
    <property type="project" value="UniProtKB-EC"/>
</dbReference>
<dbReference type="OMA" id="YSNWPFE"/>
<evidence type="ECO:0000256" key="3">
    <source>
        <dbReference type="ARBA" id="ARBA00022679"/>
    </source>
</evidence>
<dbReference type="STRING" id="296587.C1EDK4"/>
<keyword evidence="3" id="KW-0808">Transferase</keyword>
<dbReference type="GeneID" id="8247237"/>
<dbReference type="PROSITE" id="PS50089">
    <property type="entry name" value="ZF_RING_2"/>
    <property type="match status" value="1"/>
</dbReference>
<dbReference type="Gene3D" id="3.30.40.10">
    <property type="entry name" value="Zinc/RING finger domain, C3HC4 (zinc finger)"/>
    <property type="match status" value="1"/>
</dbReference>
<dbReference type="SMART" id="SM00184">
    <property type="entry name" value="RING"/>
    <property type="match status" value="1"/>
</dbReference>
<dbReference type="EMBL" id="CP001330">
    <property type="protein sequence ID" value="ACO66379.1"/>
    <property type="molecule type" value="Genomic_DNA"/>
</dbReference>
<evidence type="ECO:0000256" key="5">
    <source>
        <dbReference type="ARBA" id="ARBA00022771"/>
    </source>
</evidence>
<evidence type="ECO:0000313" key="11">
    <source>
        <dbReference type="Proteomes" id="UP000002009"/>
    </source>
</evidence>
<evidence type="ECO:0000256" key="7">
    <source>
        <dbReference type="ARBA" id="ARBA00022833"/>
    </source>
</evidence>
<dbReference type="FunCoup" id="C1EDK4">
    <property type="interactions" value="1737"/>
</dbReference>
<dbReference type="Pfam" id="PF13639">
    <property type="entry name" value="zf-RING_2"/>
    <property type="match status" value="1"/>
</dbReference>
<dbReference type="Proteomes" id="UP000002009">
    <property type="component" value="Chromosome 11"/>
</dbReference>
<dbReference type="InterPro" id="IPR013083">
    <property type="entry name" value="Znf_RING/FYVE/PHD"/>
</dbReference>
<keyword evidence="7" id="KW-0862">Zinc</keyword>
<dbReference type="InterPro" id="IPR039525">
    <property type="entry name" value="RNF126-like_zinc-ribbon"/>
</dbReference>
<dbReference type="EC" id="2.3.2.27" evidence="2"/>
<organism evidence="10 11">
    <name type="scientific">Micromonas commoda (strain RCC299 / NOUM17 / CCMP2709)</name>
    <name type="common">Picoplanktonic green alga</name>
    <dbReference type="NCBI Taxonomy" id="296587"/>
    <lineage>
        <taxon>Eukaryota</taxon>
        <taxon>Viridiplantae</taxon>
        <taxon>Chlorophyta</taxon>
        <taxon>Mamiellophyceae</taxon>
        <taxon>Mamiellales</taxon>
        <taxon>Mamiellaceae</taxon>
        <taxon>Micromonas</taxon>
    </lineage>
</organism>
<dbReference type="GO" id="GO:0008270">
    <property type="term" value="F:zinc ion binding"/>
    <property type="evidence" value="ECO:0007669"/>
    <property type="project" value="UniProtKB-KW"/>
</dbReference>
<evidence type="ECO:0000256" key="4">
    <source>
        <dbReference type="ARBA" id="ARBA00022723"/>
    </source>
</evidence>
<dbReference type="Pfam" id="PF14369">
    <property type="entry name" value="Zn_ribbon_19"/>
    <property type="match status" value="1"/>
</dbReference>
<name>C1EDK4_MICCC</name>
<dbReference type="eggNOG" id="KOG0800">
    <property type="taxonomic scope" value="Eukaryota"/>
</dbReference>
<dbReference type="PANTHER" id="PTHR45931">
    <property type="entry name" value="SI:CH211-59O9.10"/>
    <property type="match status" value="1"/>
</dbReference>
<comment type="catalytic activity">
    <reaction evidence="1">
        <text>S-ubiquitinyl-[E2 ubiquitin-conjugating enzyme]-L-cysteine + [acceptor protein]-L-lysine = [E2 ubiquitin-conjugating enzyme]-L-cysteine + N(6)-ubiquitinyl-[acceptor protein]-L-lysine.</text>
        <dbReference type="EC" id="2.3.2.27"/>
    </reaction>
</comment>
<keyword evidence="6" id="KW-0833">Ubl conjugation pathway</keyword>
<proteinExistence type="predicted"/>
<dbReference type="PANTHER" id="PTHR45931:SF3">
    <property type="entry name" value="RING ZINC FINGER-CONTAINING PROTEIN"/>
    <property type="match status" value="1"/>
</dbReference>